<dbReference type="InterPro" id="IPR035906">
    <property type="entry name" value="MetI-like_sf"/>
</dbReference>
<feature type="transmembrane region" description="Helical" evidence="8">
    <location>
        <begin position="300"/>
        <end position="325"/>
    </location>
</feature>
<sequence>MKNKINAILKKMDFWTYITIIITFIFALFLIYPLFSLFLSSFKDVKTDAWTLNNFIRFFTKKYYYSTLINSFAVTTSVTILAVLIGTILAYCMKMYNLKGKRIIEILIIISMMSPAFIGAYSWILLLGRNGVITRFFSYIGINIPTIYGFGGILLVFSLKLYPFIFMYIYGALGKIDNILLEASENLGASSFVRNMTVTIPLIKPTIVSAGLIVFMNALADFGTPMLIGEGYRTMPTMIYSEFISEVGSNANFSASMSVIMVIITTMMFIFQKYIVNKRSYSMNSMNSIKSKNIKGVKSILIHIIIYILVFISILPQITVIYTSFLKTNRSVFTNQFSFESYTAIFHSLASSIKNTYIYGIITILIIIVIGMLTAYITIRKKNIFTNIIDTVSMFPYIIPGSVLGITFLTAFNKPPIILTGSSIIIIISLVIRRLPYTLRSSSAILYQIDKNVDEASISLGASEIKTFFNITAKLMLSGVLSGAILSWITVINELSSSVILYTTKSRTMSVAIYQEVIRASYGTAAALSTILTLTTIISLIIFFKISSKKEITL</sequence>
<protein>
    <submittedName>
        <fullName evidence="10">Binding-protein-dependent transport system, inner membrane component</fullName>
    </submittedName>
</protein>
<evidence type="ECO:0000256" key="3">
    <source>
        <dbReference type="ARBA" id="ARBA00022475"/>
    </source>
</evidence>
<evidence type="ECO:0000313" key="11">
    <source>
        <dbReference type="Proteomes" id="UP000011663"/>
    </source>
</evidence>
<comment type="subcellular location">
    <subcellularLocation>
        <location evidence="1">Cell inner membrane</location>
        <topology evidence="1">Multi-pass membrane protein</topology>
    </subcellularLocation>
    <subcellularLocation>
        <location evidence="8">Cell membrane</location>
        <topology evidence="8">Multi-pass membrane protein</topology>
    </subcellularLocation>
</comment>
<feature type="transmembrane region" description="Helical" evidence="8">
    <location>
        <begin position="357"/>
        <end position="379"/>
    </location>
</feature>
<feature type="transmembrane region" description="Helical" evidence="8">
    <location>
        <begin position="103"/>
        <end position="124"/>
    </location>
</feature>
<dbReference type="Proteomes" id="UP000011663">
    <property type="component" value="Unassembled WGS sequence"/>
</dbReference>
<keyword evidence="5 8" id="KW-0812">Transmembrane</keyword>
<dbReference type="PANTHER" id="PTHR43357">
    <property type="entry name" value="INNER MEMBRANE ABC TRANSPORTER PERMEASE PROTEIN YDCV"/>
    <property type="match status" value="1"/>
</dbReference>
<dbReference type="InterPro" id="IPR000515">
    <property type="entry name" value="MetI-like"/>
</dbReference>
<evidence type="ECO:0000256" key="6">
    <source>
        <dbReference type="ARBA" id="ARBA00022989"/>
    </source>
</evidence>
<dbReference type="PANTHER" id="PTHR43357:SF3">
    <property type="entry name" value="FE(3+)-TRANSPORT SYSTEM PERMEASE PROTEIN FBPB 2"/>
    <property type="match status" value="1"/>
</dbReference>
<keyword evidence="4" id="KW-0997">Cell inner membrane</keyword>
<feature type="transmembrane region" description="Helical" evidence="8">
    <location>
        <begin position="12"/>
        <end position="35"/>
    </location>
</feature>
<evidence type="ECO:0000259" key="9">
    <source>
        <dbReference type="PROSITE" id="PS50928"/>
    </source>
</evidence>
<comment type="caution">
    <text evidence="10">The sequence shown here is derived from an EMBL/GenBank/DDBJ whole genome shotgun (WGS) entry which is preliminary data.</text>
</comment>
<keyword evidence="7 8" id="KW-0472">Membrane</keyword>
<dbReference type="Pfam" id="PF00528">
    <property type="entry name" value="BPD_transp_1"/>
    <property type="match status" value="2"/>
</dbReference>
<dbReference type="CDD" id="cd06261">
    <property type="entry name" value="TM_PBP2"/>
    <property type="match status" value="2"/>
</dbReference>
<evidence type="ECO:0000256" key="1">
    <source>
        <dbReference type="ARBA" id="ARBA00004429"/>
    </source>
</evidence>
<keyword evidence="2 8" id="KW-0813">Transport</keyword>
<dbReference type="GeneID" id="66487984"/>
<feature type="transmembrane region" description="Helical" evidence="8">
    <location>
        <begin position="255"/>
        <end position="276"/>
    </location>
</feature>
<evidence type="ECO:0000313" key="10">
    <source>
        <dbReference type="EMBL" id="EKV56932.1"/>
    </source>
</evidence>
<feature type="transmembrane region" description="Helical" evidence="8">
    <location>
        <begin position="417"/>
        <end position="435"/>
    </location>
</feature>
<feature type="transmembrane region" description="Helical" evidence="8">
    <location>
        <begin position="522"/>
        <end position="544"/>
    </location>
</feature>
<comment type="similarity">
    <text evidence="8">Belongs to the binding-protein-dependent transport system permease family.</text>
</comment>
<reference evidence="10 11" key="1">
    <citation type="submission" date="2012-07" db="EMBL/GenBank/DDBJ databases">
        <title>Genome sequence of Brachyspira sp. 30446, isolated from a pig with mucohaemorrhagic colitis.</title>
        <authorList>
            <person name="Rubin J.E."/>
            <person name="Fernando C."/>
            <person name="Harding J.C.S."/>
            <person name="Hill J.E."/>
        </authorList>
    </citation>
    <scope>NUCLEOTIDE SEQUENCE [LARGE SCALE GENOMIC DNA]</scope>
    <source>
        <strain evidence="10 11">30446</strain>
    </source>
</reference>
<feature type="domain" description="ABC transmembrane type-1" evidence="9">
    <location>
        <begin position="68"/>
        <end position="272"/>
    </location>
</feature>
<dbReference type="OrthoDB" id="57323at2"/>
<dbReference type="PROSITE" id="PS50928">
    <property type="entry name" value="ABC_TM1"/>
    <property type="match status" value="2"/>
</dbReference>
<evidence type="ECO:0000256" key="5">
    <source>
        <dbReference type="ARBA" id="ARBA00022692"/>
    </source>
</evidence>
<evidence type="ECO:0000256" key="7">
    <source>
        <dbReference type="ARBA" id="ARBA00023136"/>
    </source>
</evidence>
<dbReference type="RefSeq" id="WP_008724131.1">
    <property type="nucleotide sequence ID" value="NZ_JH994111.1"/>
</dbReference>
<proteinExistence type="inferred from homology"/>
<accession>A0A2U4EZ71</accession>
<dbReference type="Gene3D" id="1.10.3720.10">
    <property type="entry name" value="MetI-like"/>
    <property type="match status" value="2"/>
</dbReference>
<feature type="transmembrane region" description="Helical" evidence="8">
    <location>
        <begin position="63"/>
        <end position="91"/>
    </location>
</feature>
<dbReference type="STRING" id="1289135.A966_07834"/>
<feature type="transmembrane region" description="Helical" evidence="8">
    <location>
        <begin position="475"/>
        <end position="502"/>
    </location>
</feature>
<gene>
    <name evidence="10" type="ORF">A966_07834</name>
</gene>
<feature type="transmembrane region" description="Helical" evidence="8">
    <location>
        <begin position="391"/>
        <end position="411"/>
    </location>
</feature>
<organism evidence="10 11">
    <name type="scientific">Brachyspira hampsonii 30446</name>
    <dbReference type="NCBI Taxonomy" id="1289135"/>
    <lineage>
        <taxon>Bacteria</taxon>
        <taxon>Pseudomonadati</taxon>
        <taxon>Spirochaetota</taxon>
        <taxon>Spirochaetia</taxon>
        <taxon>Brachyspirales</taxon>
        <taxon>Brachyspiraceae</taxon>
        <taxon>Brachyspira</taxon>
    </lineage>
</organism>
<feature type="domain" description="ABC transmembrane type-1" evidence="9">
    <location>
        <begin position="353"/>
        <end position="543"/>
    </location>
</feature>
<keyword evidence="6 8" id="KW-1133">Transmembrane helix</keyword>
<dbReference type="EMBL" id="ALNZ01000026">
    <property type="protein sequence ID" value="EKV56932.1"/>
    <property type="molecule type" value="Genomic_DNA"/>
</dbReference>
<evidence type="ECO:0000256" key="8">
    <source>
        <dbReference type="RuleBase" id="RU363032"/>
    </source>
</evidence>
<dbReference type="SUPFAM" id="SSF161098">
    <property type="entry name" value="MetI-like"/>
    <property type="match status" value="2"/>
</dbReference>
<evidence type="ECO:0000256" key="2">
    <source>
        <dbReference type="ARBA" id="ARBA00022448"/>
    </source>
</evidence>
<feature type="transmembrane region" description="Helical" evidence="8">
    <location>
        <begin position="202"/>
        <end position="220"/>
    </location>
</feature>
<feature type="transmembrane region" description="Helical" evidence="8">
    <location>
        <begin position="136"/>
        <end position="157"/>
    </location>
</feature>
<dbReference type="AlphaFoldDB" id="A0A2U4EZ71"/>
<dbReference type="GO" id="GO:0055085">
    <property type="term" value="P:transmembrane transport"/>
    <property type="evidence" value="ECO:0007669"/>
    <property type="project" value="InterPro"/>
</dbReference>
<name>A0A2U4EZ71_9SPIR</name>
<keyword evidence="3" id="KW-1003">Cell membrane</keyword>
<evidence type="ECO:0000256" key="4">
    <source>
        <dbReference type="ARBA" id="ARBA00022519"/>
    </source>
</evidence>
<dbReference type="GO" id="GO:0005886">
    <property type="term" value="C:plasma membrane"/>
    <property type="evidence" value="ECO:0007669"/>
    <property type="project" value="UniProtKB-SubCell"/>
</dbReference>